<dbReference type="PROSITE" id="PS50279">
    <property type="entry name" value="BPTI_KUNITZ_2"/>
    <property type="match status" value="1"/>
</dbReference>
<protein>
    <submittedName>
        <fullName evidence="5">Kunitz/Bovine pancreatic trypsin inhibitor domain protein</fullName>
    </submittedName>
</protein>
<dbReference type="InterPro" id="IPR002223">
    <property type="entry name" value="Kunitz_BPTI"/>
</dbReference>
<dbReference type="AlphaFoldDB" id="A0A0C2GH30"/>
<name>A0A0C2GH30_9BILA</name>
<feature type="domain" description="BPTI/Kunitz inhibitor" evidence="4">
    <location>
        <begin position="33"/>
        <end position="83"/>
    </location>
</feature>
<evidence type="ECO:0000313" key="5">
    <source>
        <dbReference type="EMBL" id="KIH56366.1"/>
    </source>
</evidence>
<dbReference type="Gene3D" id="4.10.410.10">
    <property type="entry name" value="Pancreatic trypsin inhibitor Kunitz domain"/>
    <property type="match status" value="1"/>
</dbReference>
<evidence type="ECO:0000256" key="1">
    <source>
        <dbReference type="ARBA" id="ARBA00022690"/>
    </source>
</evidence>
<gene>
    <name evidence="5" type="ORF">ANCDUO_13452</name>
</gene>
<dbReference type="PANTHER" id="PTHR10083">
    <property type="entry name" value="KUNITZ-TYPE PROTEASE INHIBITOR-RELATED"/>
    <property type="match status" value="1"/>
</dbReference>
<dbReference type="SMART" id="SM00131">
    <property type="entry name" value="KU"/>
    <property type="match status" value="1"/>
</dbReference>
<dbReference type="PROSITE" id="PS00280">
    <property type="entry name" value="BPTI_KUNITZ_1"/>
    <property type="match status" value="1"/>
</dbReference>
<dbReference type="OrthoDB" id="5871431at2759"/>
<dbReference type="Pfam" id="PF00014">
    <property type="entry name" value="Kunitz_BPTI"/>
    <property type="match status" value="1"/>
</dbReference>
<dbReference type="PANTHER" id="PTHR10083:SF374">
    <property type="entry name" value="BPTI_KUNITZ INHIBITOR DOMAIN-CONTAINING PROTEIN"/>
    <property type="match status" value="1"/>
</dbReference>
<dbReference type="EMBL" id="KN735843">
    <property type="protein sequence ID" value="KIH56366.1"/>
    <property type="molecule type" value="Genomic_DNA"/>
</dbReference>
<organism evidence="5 6">
    <name type="scientific">Ancylostoma duodenale</name>
    <dbReference type="NCBI Taxonomy" id="51022"/>
    <lineage>
        <taxon>Eukaryota</taxon>
        <taxon>Metazoa</taxon>
        <taxon>Ecdysozoa</taxon>
        <taxon>Nematoda</taxon>
        <taxon>Chromadorea</taxon>
        <taxon>Rhabditida</taxon>
        <taxon>Rhabditina</taxon>
        <taxon>Rhabditomorpha</taxon>
        <taxon>Strongyloidea</taxon>
        <taxon>Ancylostomatidae</taxon>
        <taxon>Ancylostomatinae</taxon>
        <taxon>Ancylostoma</taxon>
    </lineage>
</organism>
<evidence type="ECO:0000313" key="6">
    <source>
        <dbReference type="Proteomes" id="UP000054047"/>
    </source>
</evidence>
<dbReference type="InterPro" id="IPR020901">
    <property type="entry name" value="Prtase_inh_Kunz-CS"/>
</dbReference>
<keyword evidence="6" id="KW-1185">Reference proteome</keyword>
<keyword evidence="1" id="KW-0646">Protease inhibitor</keyword>
<dbReference type="PRINTS" id="PR00759">
    <property type="entry name" value="BASICPTASE"/>
</dbReference>
<reference evidence="5 6" key="1">
    <citation type="submission" date="2013-12" db="EMBL/GenBank/DDBJ databases">
        <title>Draft genome of the parsitic nematode Ancylostoma duodenale.</title>
        <authorList>
            <person name="Mitreva M."/>
        </authorList>
    </citation>
    <scope>NUCLEOTIDE SEQUENCE [LARGE SCALE GENOMIC DNA]</scope>
    <source>
        <strain evidence="5 6">Zhejiang</strain>
    </source>
</reference>
<dbReference type="FunFam" id="4.10.410.10:FF:000040">
    <property type="entry name" value="Serine protease inhibitor, putative"/>
    <property type="match status" value="1"/>
</dbReference>
<sequence>MFGDDAALEYSRILQSTISVPVVRPITDDDAVCTLPLEKGPCFALIPRYGFDAETGTCVMFMYGGCQGNGNNFETMEECQDSCLENTPMPIRRYRLKMLDHL</sequence>
<keyword evidence="2" id="KW-0722">Serine protease inhibitor</keyword>
<proteinExistence type="predicted"/>
<dbReference type="CDD" id="cd00109">
    <property type="entry name" value="Kunitz-type"/>
    <property type="match status" value="1"/>
</dbReference>
<dbReference type="InterPro" id="IPR050098">
    <property type="entry name" value="TFPI/VKTCI-like"/>
</dbReference>
<dbReference type="GO" id="GO:0005615">
    <property type="term" value="C:extracellular space"/>
    <property type="evidence" value="ECO:0007669"/>
    <property type="project" value="TreeGrafter"/>
</dbReference>
<accession>A0A0C2GH30</accession>
<dbReference type="GO" id="GO:0004867">
    <property type="term" value="F:serine-type endopeptidase inhibitor activity"/>
    <property type="evidence" value="ECO:0007669"/>
    <property type="project" value="UniProtKB-KW"/>
</dbReference>
<dbReference type="Proteomes" id="UP000054047">
    <property type="component" value="Unassembled WGS sequence"/>
</dbReference>
<dbReference type="InterPro" id="IPR036880">
    <property type="entry name" value="Kunitz_BPTI_sf"/>
</dbReference>
<keyword evidence="3" id="KW-1015">Disulfide bond</keyword>
<evidence type="ECO:0000256" key="3">
    <source>
        <dbReference type="ARBA" id="ARBA00023157"/>
    </source>
</evidence>
<evidence type="ECO:0000259" key="4">
    <source>
        <dbReference type="PROSITE" id="PS50279"/>
    </source>
</evidence>
<dbReference type="SUPFAM" id="SSF57362">
    <property type="entry name" value="BPTI-like"/>
    <property type="match status" value="1"/>
</dbReference>
<evidence type="ECO:0000256" key="2">
    <source>
        <dbReference type="ARBA" id="ARBA00022900"/>
    </source>
</evidence>